<reference evidence="6" key="1">
    <citation type="journal article" date="2019" name="Int. J. Syst. Evol. Microbiol.">
        <title>The Global Catalogue of Microorganisms (GCM) 10K type strain sequencing project: providing services to taxonomists for standard genome sequencing and annotation.</title>
        <authorList>
            <consortium name="The Broad Institute Genomics Platform"/>
            <consortium name="The Broad Institute Genome Sequencing Center for Infectious Disease"/>
            <person name="Wu L."/>
            <person name="Ma J."/>
        </authorList>
    </citation>
    <scope>NUCLEOTIDE SEQUENCE [LARGE SCALE GENOMIC DNA]</scope>
    <source>
        <strain evidence="6">JCM 18424</strain>
    </source>
</reference>
<dbReference type="PANTHER" id="PTHR11019:SF159">
    <property type="entry name" value="TRANSCRIPTIONAL REGULATOR-RELATED"/>
    <property type="match status" value="1"/>
</dbReference>
<evidence type="ECO:0000256" key="1">
    <source>
        <dbReference type="ARBA" id="ARBA00023015"/>
    </source>
</evidence>
<dbReference type="InterPro" id="IPR003313">
    <property type="entry name" value="AraC-bd"/>
</dbReference>
<dbReference type="Gene3D" id="1.10.10.60">
    <property type="entry name" value="Homeodomain-like"/>
    <property type="match status" value="1"/>
</dbReference>
<dbReference type="SUPFAM" id="SSF46689">
    <property type="entry name" value="Homeodomain-like"/>
    <property type="match status" value="1"/>
</dbReference>
<dbReference type="PANTHER" id="PTHR11019">
    <property type="entry name" value="HTH-TYPE TRANSCRIPTIONAL REGULATOR NIMR"/>
    <property type="match status" value="1"/>
</dbReference>
<dbReference type="EMBL" id="BAABKE010000002">
    <property type="protein sequence ID" value="GAA5095499.1"/>
    <property type="molecule type" value="Genomic_DNA"/>
</dbReference>
<accession>A0ABP9MER3</accession>
<dbReference type="SMART" id="SM00342">
    <property type="entry name" value="HTH_ARAC"/>
    <property type="match status" value="1"/>
</dbReference>
<dbReference type="PROSITE" id="PS00041">
    <property type="entry name" value="HTH_ARAC_FAMILY_1"/>
    <property type="match status" value="1"/>
</dbReference>
<protein>
    <submittedName>
        <fullName evidence="5">Helix-turn-helix transcriptional regulator</fullName>
    </submittedName>
</protein>
<keyword evidence="1" id="KW-0805">Transcription regulation</keyword>
<dbReference type="Proteomes" id="UP001500631">
    <property type="component" value="Unassembled WGS sequence"/>
</dbReference>
<evidence type="ECO:0000313" key="5">
    <source>
        <dbReference type="EMBL" id="GAA5095499.1"/>
    </source>
</evidence>
<dbReference type="Pfam" id="PF02311">
    <property type="entry name" value="AraC_binding"/>
    <property type="match status" value="1"/>
</dbReference>
<evidence type="ECO:0000256" key="2">
    <source>
        <dbReference type="ARBA" id="ARBA00023125"/>
    </source>
</evidence>
<evidence type="ECO:0000313" key="6">
    <source>
        <dbReference type="Proteomes" id="UP001500631"/>
    </source>
</evidence>
<evidence type="ECO:0000256" key="3">
    <source>
        <dbReference type="ARBA" id="ARBA00023163"/>
    </source>
</evidence>
<dbReference type="InterPro" id="IPR018060">
    <property type="entry name" value="HTH_AraC"/>
</dbReference>
<keyword evidence="2" id="KW-0238">DNA-binding</keyword>
<gene>
    <name evidence="5" type="ORF">GCM10023338_04940</name>
</gene>
<dbReference type="InterPro" id="IPR011051">
    <property type="entry name" value="RmlC_Cupin_sf"/>
</dbReference>
<proteinExistence type="predicted"/>
<dbReference type="Pfam" id="PF12833">
    <property type="entry name" value="HTH_18"/>
    <property type="match status" value="1"/>
</dbReference>
<name>A0ABP9MER3_9GAMM</name>
<dbReference type="PROSITE" id="PS01124">
    <property type="entry name" value="HTH_ARAC_FAMILY_2"/>
    <property type="match status" value="1"/>
</dbReference>
<dbReference type="CDD" id="cd06124">
    <property type="entry name" value="cupin_NimR-like_N"/>
    <property type="match status" value="1"/>
</dbReference>
<dbReference type="InterPro" id="IPR014710">
    <property type="entry name" value="RmlC-like_jellyroll"/>
</dbReference>
<sequence length="264" mass="30490">MAWIEADAIFDPDTMAMPIIGISSELVKHNSGEHQHNKGQLLFAQQGSMRVVIDQKLSVIPPQKVVWLPPNQPHCVFFTEVVGYRSIYIDTEVFPHLPKEPATWSCSPLLKCILEEIAQSDWAMDWQLPSRGAHWLLVLWDELKLADREEHYLELPKDYRLQKFDLLTYAPPLSELAKHIGASERTITRIFLKETGLNYQSWRQQWRLFRAIELLSEQRSMMDIALALGFANDSAFSTFFKNMTGSSPTNYSSVDKSQTEQEYR</sequence>
<comment type="caution">
    <text evidence="5">The sequence shown here is derived from an EMBL/GenBank/DDBJ whole genome shotgun (WGS) entry which is preliminary data.</text>
</comment>
<dbReference type="Gene3D" id="2.60.120.10">
    <property type="entry name" value="Jelly Rolls"/>
    <property type="match status" value="1"/>
</dbReference>
<dbReference type="SUPFAM" id="SSF51182">
    <property type="entry name" value="RmlC-like cupins"/>
    <property type="match status" value="1"/>
</dbReference>
<feature type="domain" description="HTH araC/xylS-type" evidence="4">
    <location>
        <begin position="173"/>
        <end position="254"/>
    </location>
</feature>
<dbReference type="InterPro" id="IPR018062">
    <property type="entry name" value="HTH_AraC-typ_CS"/>
</dbReference>
<dbReference type="RefSeq" id="WP_077924606.1">
    <property type="nucleotide sequence ID" value="NZ_BAABKE010000002.1"/>
</dbReference>
<keyword evidence="3" id="KW-0804">Transcription</keyword>
<keyword evidence="6" id="KW-1185">Reference proteome</keyword>
<dbReference type="InterPro" id="IPR009057">
    <property type="entry name" value="Homeodomain-like_sf"/>
</dbReference>
<evidence type="ECO:0000259" key="4">
    <source>
        <dbReference type="PROSITE" id="PS01124"/>
    </source>
</evidence>
<organism evidence="5 6">
    <name type="scientific">Wohlfahrtiimonas larvae</name>
    <dbReference type="NCBI Taxonomy" id="1157986"/>
    <lineage>
        <taxon>Bacteria</taxon>
        <taxon>Pseudomonadati</taxon>
        <taxon>Pseudomonadota</taxon>
        <taxon>Gammaproteobacteria</taxon>
        <taxon>Cardiobacteriales</taxon>
        <taxon>Ignatzschineriaceae</taxon>
        <taxon>Wohlfahrtiimonas</taxon>
    </lineage>
</organism>